<dbReference type="Gene3D" id="3.40.50.300">
    <property type="entry name" value="P-loop containing nucleotide triphosphate hydrolases"/>
    <property type="match status" value="1"/>
</dbReference>
<dbReference type="OrthoDB" id="9808272at2"/>
<comment type="similarity">
    <text evidence="1">Belongs to the GSP E family.</text>
</comment>
<evidence type="ECO:0000256" key="2">
    <source>
        <dbReference type="ARBA" id="ARBA00022741"/>
    </source>
</evidence>
<dbReference type="GO" id="GO:0005886">
    <property type="term" value="C:plasma membrane"/>
    <property type="evidence" value="ECO:0007669"/>
    <property type="project" value="TreeGrafter"/>
</dbReference>
<dbReference type="eggNOG" id="COG2804">
    <property type="taxonomic scope" value="Bacteria"/>
</dbReference>
<dbReference type="STRING" id="519441.Smon_1442"/>
<dbReference type="Proteomes" id="UP000002072">
    <property type="component" value="Chromosome"/>
</dbReference>
<dbReference type="CDD" id="cd01129">
    <property type="entry name" value="PulE-GspE-like"/>
    <property type="match status" value="1"/>
</dbReference>
<dbReference type="SMART" id="SM00382">
    <property type="entry name" value="AAA"/>
    <property type="match status" value="1"/>
</dbReference>
<dbReference type="EMBL" id="CP001779">
    <property type="protein sequence ID" value="ACZ01875.1"/>
    <property type="molecule type" value="Genomic_DNA"/>
</dbReference>
<proteinExistence type="inferred from homology"/>
<dbReference type="RefSeq" id="WP_012859421.1">
    <property type="nucleotide sequence ID" value="NC_013515.1"/>
</dbReference>
<dbReference type="Pfam" id="PF00437">
    <property type="entry name" value="T2SSE"/>
    <property type="match status" value="1"/>
</dbReference>
<dbReference type="InterPro" id="IPR003593">
    <property type="entry name" value="AAA+_ATPase"/>
</dbReference>
<dbReference type="KEGG" id="smf:Smon_1442"/>
<gene>
    <name evidence="5" type="ordered locus">Smon_1442</name>
</gene>
<name>D1AVW5_STRM9</name>
<organism evidence="5 6">
    <name type="scientific">Streptobacillus moniliformis (strain ATCC 14647 / DSM 12112 / NCTC 10651 / 9901)</name>
    <dbReference type="NCBI Taxonomy" id="519441"/>
    <lineage>
        <taxon>Bacteria</taxon>
        <taxon>Fusobacteriati</taxon>
        <taxon>Fusobacteriota</taxon>
        <taxon>Fusobacteriia</taxon>
        <taxon>Fusobacteriales</taxon>
        <taxon>Leptotrichiaceae</taxon>
        <taxon>Streptobacillus</taxon>
    </lineage>
</organism>
<dbReference type="SUPFAM" id="SSF52540">
    <property type="entry name" value="P-loop containing nucleoside triphosphate hydrolases"/>
    <property type="match status" value="1"/>
</dbReference>
<dbReference type="GO" id="GO:0016887">
    <property type="term" value="F:ATP hydrolysis activity"/>
    <property type="evidence" value="ECO:0007669"/>
    <property type="project" value="TreeGrafter"/>
</dbReference>
<keyword evidence="3" id="KW-0067">ATP-binding</keyword>
<dbReference type="HOGENOM" id="CLU_013446_2_2_0"/>
<dbReference type="InterPro" id="IPR027417">
    <property type="entry name" value="P-loop_NTPase"/>
</dbReference>
<evidence type="ECO:0000256" key="1">
    <source>
        <dbReference type="ARBA" id="ARBA00006611"/>
    </source>
</evidence>
<evidence type="ECO:0000259" key="4">
    <source>
        <dbReference type="SMART" id="SM00382"/>
    </source>
</evidence>
<dbReference type="AlphaFoldDB" id="D1AVW5"/>
<sequence>MRDNNKNIATTSNSCFLFNLENILELAILKNATDIHIREFENICKLELRIEGSIHKVDNTHKLNVREIIARIKILSKLNVAEKRLPQDGAFTHIFKDKKYDIRVATLPSNMGENVVLRILNSNLNDISLISLGFDNDSIAILKKACSQNNGLILITGPTGSGKSTTLLSLINILMKSKRKIITIEDPIENRIEDIVQIQVKEEIGLSFEKILRTVLRSDPDIIVISEIRDEVTAQIATRAALTGHLVLATLHTNDSISTVNRLIDMNITKYLILDSLLCILSQRLIFNGYKRICVSEILEINDEIKKIFNNNLDKMTIKEMLKEKGFITLKEKLEKRWDLEEYYCL</sequence>
<keyword evidence="2" id="KW-0547">Nucleotide-binding</keyword>
<dbReference type="InterPro" id="IPR001482">
    <property type="entry name" value="T2SS/T4SS_dom"/>
</dbReference>
<accession>D1AVW5</accession>
<dbReference type="PANTHER" id="PTHR30258:SF1">
    <property type="entry name" value="PROTEIN TRANSPORT PROTEIN HOFB HOMOLOG"/>
    <property type="match status" value="1"/>
</dbReference>
<evidence type="ECO:0000313" key="6">
    <source>
        <dbReference type="Proteomes" id="UP000002072"/>
    </source>
</evidence>
<protein>
    <submittedName>
        <fullName evidence="5">Type II secretion system protein E</fullName>
    </submittedName>
</protein>
<dbReference type="GO" id="GO:0005524">
    <property type="term" value="F:ATP binding"/>
    <property type="evidence" value="ECO:0007669"/>
    <property type="project" value="UniProtKB-KW"/>
</dbReference>
<feature type="domain" description="AAA+ ATPase" evidence="4">
    <location>
        <begin position="149"/>
        <end position="272"/>
    </location>
</feature>
<dbReference type="PANTHER" id="PTHR30258">
    <property type="entry name" value="TYPE II SECRETION SYSTEM PROTEIN GSPE-RELATED"/>
    <property type="match status" value="1"/>
</dbReference>
<reference evidence="5 6" key="1">
    <citation type="journal article" date="2009" name="Stand. Genomic Sci.">
        <title>Complete genome sequence of Streptobacillus moniliformis type strain (9901T).</title>
        <authorList>
            <person name="Nolan M."/>
            <person name="Gronow S."/>
            <person name="Lapidus A."/>
            <person name="Ivanova N."/>
            <person name="Copeland A."/>
            <person name="Lucas S."/>
            <person name="Del Rio T.G."/>
            <person name="Chen F."/>
            <person name="Tice H."/>
            <person name="Pitluck S."/>
            <person name="Cheng J.F."/>
            <person name="Sims D."/>
            <person name="Meincke L."/>
            <person name="Bruce D."/>
            <person name="Goodwin L."/>
            <person name="Brettin T."/>
            <person name="Han C."/>
            <person name="Detter J.C."/>
            <person name="Ovchinikova G."/>
            <person name="Pati A."/>
            <person name="Mavromatis K."/>
            <person name="Mikhailova N."/>
            <person name="Chen A."/>
            <person name="Palaniappan K."/>
            <person name="Land M."/>
            <person name="Hauser L."/>
            <person name="Chang Y.J."/>
            <person name="Jeffries C.D."/>
            <person name="Rohde M."/>
            <person name="Sproer C."/>
            <person name="Goker M."/>
            <person name="Bristow J."/>
            <person name="Eisen J.A."/>
            <person name="Markowitz V."/>
            <person name="Hugenholtz P."/>
            <person name="Kyrpides N.C."/>
            <person name="Klenk H.P."/>
            <person name="Chain P."/>
        </authorList>
    </citation>
    <scope>NUCLEOTIDE SEQUENCE [LARGE SCALE GENOMIC DNA]</scope>
    <source>
        <strain evidence="6">ATCC 14647 / DSM 12112 / NCTC 10651 / 9901</strain>
    </source>
</reference>
<dbReference type="GeneID" id="29673188"/>
<keyword evidence="6" id="KW-1185">Reference proteome</keyword>
<dbReference type="Gene3D" id="3.30.450.90">
    <property type="match status" value="1"/>
</dbReference>
<evidence type="ECO:0000313" key="5">
    <source>
        <dbReference type="EMBL" id="ACZ01875.1"/>
    </source>
</evidence>
<evidence type="ECO:0000256" key="3">
    <source>
        <dbReference type="ARBA" id="ARBA00022840"/>
    </source>
</evidence>